<protein>
    <submittedName>
        <fullName evidence="4">Short-chain dehydrogenase</fullName>
    </submittedName>
</protein>
<proteinExistence type="inferred from homology"/>
<dbReference type="InterPro" id="IPR036291">
    <property type="entry name" value="NAD(P)-bd_dom_sf"/>
</dbReference>
<comment type="similarity">
    <text evidence="1">Belongs to the short-chain dehydrogenases/reductases (SDR) family.</text>
</comment>
<sequence length="276" mass="28257">MKSKKRSVCPRTVTYIAVTNLTHGMKKMTLLEGKVAIVTGASTGIGRAIALMFAAHGASIVLGARNEATLNQVAEEIRRQGGQAYPCAGDVGHADTHRRLVATALREFGGLDIAINNAGTVGPLKPLADISLDDWQHTLSVNLTAAFLGASNQIPAMLERGGGAIVFTSSFVGTSVGLPGMAAYGASKAGLMGLVKGIAADYAARGIRANALLPGGVDTAMGGDREQKEWAAGLHAMKRIAQPDEIASAALFLASPMASFVTGSALFADGGNAAVK</sequence>
<dbReference type="PANTHER" id="PTHR42760">
    <property type="entry name" value="SHORT-CHAIN DEHYDROGENASES/REDUCTASES FAMILY MEMBER"/>
    <property type="match status" value="1"/>
</dbReference>
<name>A0ABY6Y466_9BURK</name>
<accession>A0ABY6Y466</accession>
<dbReference type="NCBIfam" id="NF005681">
    <property type="entry name" value="PRK07478.1"/>
    <property type="match status" value="1"/>
</dbReference>
<dbReference type="PRINTS" id="PR00080">
    <property type="entry name" value="SDRFAMILY"/>
</dbReference>
<dbReference type="NCBIfam" id="NF005559">
    <property type="entry name" value="PRK07231.1"/>
    <property type="match status" value="1"/>
</dbReference>
<evidence type="ECO:0000256" key="1">
    <source>
        <dbReference type="ARBA" id="ARBA00006484"/>
    </source>
</evidence>
<dbReference type="CDD" id="cd05233">
    <property type="entry name" value="SDR_c"/>
    <property type="match status" value="1"/>
</dbReference>
<feature type="transmembrane region" description="Helical" evidence="3">
    <location>
        <begin position="246"/>
        <end position="268"/>
    </location>
</feature>
<organism evidence="4 5">
    <name type="scientific">Burkholderia aenigmatica</name>
    <dbReference type="NCBI Taxonomy" id="2015348"/>
    <lineage>
        <taxon>Bacteria</taxon>
        <taxon>Pseudomonadati</taxon>
        <taxon>Pseudomonadota</taxon>
        <taxon>Betaproteobacteria</taxon>
        <taxon>Burkholderiales</taxon>
        <taxon>Burkholderiaceae</taxon>
        <taxon>Burkholderia</taxon>
        <taxon>Burkholderia cepacia complex</taxon>
    </lineage>
</organism>
<reference evidence="4 5" key="1">
    <citation type="submission" date="2019-09" db="EMBL/GenBank/DDBJ databases">
        <authorList>
            <person name="Depoorter E."/>
        </authorList>
    </citation>
    <scope>NUCLEOTIDE SEQUENCE [LARGE SCALE GENOMIC DNA]</scope>
    <source>
        <strain evidence="4 5">R-17378</strain>
    </source>
</reference>
<keyword evidence="2" id="KW-0560">Oxidoreductase</keyword>
<keyword evidence="3" id="KW-1133">Transmembrane helix</keyword>
<dbReference type="Proteomes" id="UP000494120">
    <property type="component" value="Unassembled WGS sequence"/>
</dbReference>
<comment type="caution">
    <text evidence="4">The sequence shown here is derived from an EMBL/GenBank/DDBJ whole genome shotgun (WGS) entry which is preliminary data.</text>
</comment>
<keyword evidence="3" id="KW-0472">Membrane</keyword>
<evidence type="ECO:0000313" key="4">
    <source>
        <dbReference type="EMBL" id="VWD28702.1"/>
    </source>
</evidence>
<evidence type="ECO:0000256" key="2">
    <source>
        <dbReference type="ARBA" id="ARBA00023002"/>
    </source>
</evidence>
<dbReference type="EMBL" id="CABVQG010000039">
    <property type="protein sequence ID" value="VWD28702.1"/>
    <property type="molecule type" value="Genomic_DNA"/>
</dbReference>
<keyword evidence="5" id="KW-1185">Reference proteome</keyword>
<dbReference type="InterPro" id="IPR002347">
    <property type="entry name" value="SDR_fam"/>
</dbReference>
<gene>
    <name evidence="4" type="ORF">BLA17378_07157</name>
</gene>
<dbReference type="Pfam" id="PF13561">
    <property type="entry name" value="adh_short_C2"/>
    <property type="match status" value="1"/>
</dbReference>
<evidence type="ECO:0000313" key="5">
    <source>
        <dbReference type="Proteomes" id="UP000494120"/>
    </source>
</evidence>
<keyword evidence="3" id="KW-0812">Transmembrane</keyword>
<dbReference type="PANTHER" id="PTHR42760:SF133">
    <property type="entry name" value="3-OXOACYL-[ACYL-CARRIER-PROTEIN] REDUCTASE"/>
    <property type="match status" value="1"/>
</dbReference>
<dbReference type="SUPFAM" id="SSF51735">
    <property type="entry name" value="NAD(P)-binding Rossmann-fold domains"/>
    <property type="match status" value="1"/>
</dbReference>
<dbReference type="PRINTS" id="PR00081">
    <property type="entry name" value="GDHRDH"/>
</dbReference>
<dbReference type="Gene3D" id="3.40.50.720">
    <property type="entry name" value="NAD(P)-binding Rossmann-like Domain"/>
    <property type="match status" value="1"/>
</dbReference>
<evidence type="ECO:0000256" key="3">
    <source>
        <dbReference type="SAM" id="Phobius"/>
    </source>
</evidence>